<organism evidence="2 4">
    <name type="scientific">Didymodactylos carnosus</name>
    <dbReference type="NCBI Taxonomy" id="1234261"/>
    <lineage>
        <taxon>Eukaryota</taxon>
        <taxon>Metazoa</taxon>
        <taxon>Spiralia</taxon>
        <taxon>Gnathifera</taxon>
        <taxon>Rotifera</taxon>
        <taxon>Eurotatoria</taxon>
        <taxon>Bdelloidea</taxon>
        <taxon>Philodinida</taxon>
        <taxon>Philodinidae</taxon>
        <taxon>Didymodactylos</taxon>
    </lineage>
</organism>
<sequence>MSELINDIDKILDNASSAIFLKATIFASPFSLLAVIIGEKSTSAAFNAAALGIGAVAGGVGAAVYSAGEDIDVTEHQKVHQLLILDRYSKGFEKKLTNDNNNNSMINIVWYDKQIETRINQYHVEKLTTEFSTKNYPVIQVDSKDKLIQLIITDTDHNMILMTSGSAGQEVISETGSYWNIKEIIIFCGKVEQHQAWAWE</sequence>
<dbReference type="Proteomes" id="UP000682733">
    <property type="component" value="Unassembled WGS sequence"/>
</dbReference>
<name>A0A8S2EW28_9BILA</name>
<dbReference type="EMBL" id="CAJNOK010018586">
    <property type="protein sequence ID" value="CAF1284938.1"/>
    <property type="molecule type" value="Genomic_DNA"/>
</dbReference>
<feature type="transmembrane region" description="Helical" evidence="1">
    <location>
        <begin position="44"/>
        <end position="65"/>
    </location>
</feature>
<evidence type="ECO:0000313" key="2">
    <source>
        <dbReference type="EMBL" id="CAF1284938.1"/>
    </source>
</evidence>
<evidence type="ECO:0000313" key="4">
    <source>
        <dbReference type="Proteomes" id="UP000677228"/>
    </source>
</evidence>
<dbReference type="AlphaFoldDB" id="A0A8S2EW28"/>
<reference evidence="2" key="1">
    <citation type="submission" date="2021-02" db="EMBL/GenBank/DDBJ databases">
        <authorList>
            <person name="Nowell W R."/>
        </authorList>
    </citation>
    <scope>NUCLEOTIDE SEQUENCE</scope>
</reference>
<dbReference type="Proteomes" id="UP000677228">
    <property type="component" value="Unassembled WGS sequence"/>
</dbReference>
<proteinExistence type="predicted"/>
<evidence type="ECO:0000256" key="1">
    <source>
        <dbReference type="SAM" id="Phobius"/>
    </source>
</evidence>
<keyword evidence="1" id="KW-0472">Membrane</keyword>
<comment type="caution">
    <text evidence="2">The sequence shown here is derived from an EMBL/GenBank/DDBJ whole genome shotgun (WGS) entry which is preliminary data.</text>
</comment>
<gene>
    <name evidence="2" type="ORF">OVA965_LOCUS27819</name>
    <name evidence="3" type="ORF">TMI583_LOCUS28567</name>
</gene>
<keyword evidence="1" id="KW-1133">Transmembrane helix</keyword>
<feature type="transmembrane region" description="Helical" evidence="1">
    <location>
        <begin position="19"/>
        <end position="37"/>
    </location>
</feature>
<keyword evidence="1" id="KW-0812">Transmembrane</keyword>
<evidence type="ECO:0000313" key="3">
    <source>
        <dbReference type="EMBL" id="CAF4089913.1"/>
    </source>
</evidence>
<accession>A0A8S2EW28</accession>
<protein>
    <submittedName>
        <fullName evidence="2">Uncharacterized protein</fullName>
    </submittedName>
</protein>
<dbReference type="EMBL" id="CAJOBA010040154">
    <property type="protein sequence ID" value="CAF4089913.1"/>
    <property type="molecule type" value="Genomic_DNA"/>
</dbReference>